<dbReference type="Gene3D" id="2.60.40.10">
    <property type="entry name" value="Immunoglobulins"/>
    <property type="match status" value="3"/>
</dbReference>
<feature type="compositionally biased region" description="Basic and acidic residues" evidence="3">
    <location>
        <begin position="2916"/>
        <end position="2926"/>
    </location>
</feature>
<dbReference type="eggNOG" id="COG3940">
    <property type="taxonomic scope" value="Bacteria"/>
</dbReference>
<dbReference type="Pfam" id="PF20578">
    <property type="entry name" value="aBig_2"/>
    <property type="match status" value="5"/>
</dbReference>
<accession>B8I273</accession>
<dbReference type="EMBL" id="CP001348">
    <property type="protein sequence ID" value="ACL75899.1"/>
    <property type="molecule type" value="Genomic_DNA"/>
</dbReference>
<dbReference type="InterPro" id="IPR013783">
    <property type="entry name" value="Ig-like_fold"/>
</dbReference>
<dbReference type="eggNOG" id="COG2372">
    <property type="taxonomic scope" value="Bacteria"/>
</dbReference>
<dbReference type="SUPFAM" id="SSF89372">
    <property type="entry name" value="Fucose-specific lectin"/>
    <property type="match status" value="1"/>
</dbReference>
<dbReference type="Pfam" id="PF07705">
    <property type="entry name" value="CARDB"/>
    <property type="match status" value="1"/>
</dbReference>
<dbReference type="KEGG" id="cce:Ccel_1547"/>
<evidence type="ECO:0000256" key="2">
    <source>
        <dbReference type="ARBA" id="ARBA00022737"/>
    </source>
</evidence>
<name>B8I273_RUMCH</name>
<dbReference type="eggNOG" id="COG4447">
    <property type="taxonomic scope" value="Bacteria"/>
</dbReference>
<dbReference type="InterPro" id="IPR046780">
    <property type="entry name" value="aBig_2"/>
</dbReference>
<sequence>MRRYYKFFCFFLAVVYFLTCFNLSIGINGVQNNIAYAESNLTEAVWIPRDSGTTQNVNAVVYGAGLFVAVGNSGTIITSIDGSEWNIQPSGTASNLKGIIYSGSLYVAIGDAGTIMTSQDGYSWEKRASGTSKNLNAIAYGGGTYVIGASSEMTNKANILRSNDGIDWTKMSVESYGGASWLSMSRAEYLDGNFYVGGNYGNFYFSSDSTATSWNYKRDSSVGGSLGNAVYGNGFYVTSISDSSTKYFESVDNGAGVTLKDTSGGRVVRFLENNFYFGCLDGKIKMGATTADAIEWQETNTPETTSDINEITYAGDRFYAIGTEGLIMESFDGQNWFAVNSFTTNNLTKIARSENMLIAVGSKGTISTKRLDGTIKDTDITVLDKYRLTEVDILGANLSAGNVTEDLNLMTAGENGSTISWSSDRLDIISSEGKVTRPPYSGANAEVVLTATITCGTSTEIKSFTVTVIEQDEVVDYDAASVEADIAVLELTFAEGDSSASVTQPLGQLPAFGANGTTITWTSNNTGILSNDGQILNRSSCGDSDVLLTLTATVKKGGISGAKAFPLLIKKLEQTDEQAVAEDADAIDISAILNGNTDSQSITGDLILPTAGERGSAITWSSNNPTVISNEGKVTRPTYNTGNTNVTLTATITKGGISAERVYVFTVIRNEQTDEQAVAEDADAIDISTILNGNTDLQSITGNLILPTAGERGSAITWSSNNPAIISNDGRVTRPAFSTGNITVTLTSTIAKGKVSIERKFSFTIVKNDQTDEEAVEAYSRMINDRHLLSGNESLLKVVENLTLPTKGAFDTTIFWSSSDSSVISNTGVVTRPAYELQDTCVTLTATISKGTASKTKAFKITVIKMPDTTAPVVVTTNPQDNKYVSTFTNVELTFDEDITLSAKADDIKLRYKASKWSWFKKITVDVYETVSVSIDQKNPKKLIIDPDKKQLKGNTEYTFVLPVDAVCDMSRNSNSEVKLSFTTGTEDKKAPDFSSINPKDGETKVKADRIIEISFDENIYPSKKFSSIRLEASGQKVPCSIITSGSKVIMTPENPLVENQKYTVVLPYDSVEDKGGNKYSSIKSLFEDEVKFKFTTAVEFSEPKVQSIFPVDGAKKISTMSQLMIEFNENITKGTAFDQVAIKGPASENVGAIISISGRYLIINPKNSLKKNTAYSIVIPEGSLKDNNENTISDSFEYRFSTDSGLQLIEAEPGSKENEAPIDKSLLFTFNSNIHKGNNFMSISLKDLGGNTVDIKADLQQNDLFITPVSPLTKGTKYYLKVPEGALKDAGGTENGALLYSFGVASELDINWESIRLESTRYPIENHEVIFDASSLTSKFEVAGRKVLDYKWSFGDGKTAVGERVSHIYSEPDQTYNATLTIVDDKGIAYTRTIWLNTKQDYGLYELEVSPGNVILPDAINDAEAVEFEYRTRTTKQGNNISNSTVIAQLLDTNGKVLKVISELTDSDGYATFRIKKPKGYTSKVLNVKIIQSVNNKEVYRQIIYEGFKDNIAIEFLIYDMDKQTLLDPSKRDKLDVYVNGELKVANKVYDNPGKAHPISKVLSKDQPYKFRLEGLRTGCQQIEIKNIPYYCNFEQKVIVRNTGSKVAMEKFDVKRFIPSGKPVVSRVYSDVSDSRDNESSKVFKGVPVEYKVSVNWADHEPGYFQFIYEDKNGKQKAINTKGYTYLNKIEIPNDCKEGSRLQVIAWSVDGTKSNPLDLKVKIVSLPEFATAKVVNGKFEVKLTQSLPGVQTPKAVKSFPLIGGSTIGFSTDHFGVEGEMDEEGTLTLAIKGKGEKTKEWNKEELLKNGKKKELEIAGVGIEGAMGAQFKYKYDNEKGEWVFAGGGVVIEIEGSASYTQHFTIAVIPCYLRGKIVLGLGTELMAEKNFDEGDYDFKGSIEVSPSVEIALGAGGGSLKVEGYLGGVLDIGFEFPSTEYAVNAKVTGGIRATAFLFEYEKKCLSYEWNIKSGKVRSMMLAPRLYEFPETGQFKLMGRQYLTEQTNWNGFTDPLRSMRMFSLYGVVPEQGTSNITDRTLQSNVFPNTDQILLNSGDKTIMVWVSDNPKRSALNRTEIVYSVLADGVWSEPQPMNIDNTADFKPVMSKLDNGTLMAWENVGKVLEDDILSGENSGTGSDEISDISQLNGLTEMVSSMEIGVASVSSDLSGWENSRNLTNDIYLDHSPRIASSGNTAILTWIKNESNDLTGSAEKPNKIMFSKWDGTLWSEPESICEGVGAIVDSSVAYDGDRGLYTYTVDSDGNFATEVDQEVYVLFFDAGGWSTPLKVTENNVQDANPSAFFLNGKAFLMWYQDGSIVYTKDIEQGSSIKVPTVSNADGKFKTTVSITSEAAIVYTETTNGGQNIYTTLYDSTNDVWSEKIQLTDTQNNLASSLSPVFDSEGNLIVAYSKVGLYKSVVDGIEYNSIGNTDLSVVTLYPKHDLSIEKGGIATLEENPVSEMNATITAEIRNEGEYTERNVEVDFYNGNPSNGGQKIGNTYVITQPIAPRTSVMAQMEWAIPEPDGIQDVYVVIDPNEKLYDADRGNNIAYNSLVRADLLISKMDYIQSIIDSDESTDSERTGYMNFLVSADVSNTGSIPVNNATLTLYENGTDGQIIEKSEIDRLEPGETKTVYVMWDANGKPFENNRFTVAGELGAEGVQEYSLDNNIYYKSIKTRSLTVDRYTPGINEMDVPLDSNVTLEFNMDIFKGGFYDNITFVDSEGNEIAFTKTIEDNRLILDPEELLKHGGTYAVSIPVNAVNGYDGSVMNEAFLIKFTAERLYPYPVVKFIYPQDKMGGIPVNSDINIKFSGSIKAGGEYAGITLTDSQGQEVDIKKSINNDMLKIDPIAYLDDNSTYFVAVPFGAISYMNGITTEDEYTFSFITSNQISSRPETEPGSKPDSKPQPQPQPEPTPNPGSTKDKAGVGDSHKETVSISISAKIEISDSTGIIKASVDKNMIETALSKVVDELEGAAKAKAEIVINLDGEGAKEVLLQIPKDAFDKIAEVAGVALKLNKGMATVKFDEQAINYISSIENAGDINFSIKKVEPETLTREAQDKIGDRPFIDLQILAGESEITSFGGGKVSVDIPYTPKADEKHYAILVYYIDGEGRLISTMGQYNPESKTVGFTTLHFSKYAVGYNDVRFDDVGEESWYSEAIGFLAAREVINGIGNGSFAPGKNISRGDFLIMVMNAHGIAADSTISDNFADAGNKYYTPYLGTAKRLGLVSGIGSNMYDPESAISRQDMAVILHRILERIGKLPTEKKGYTLESFEDAGNISGYAINSMKLFVETGILNGDGKKLHPVDISTRAEAVQIIYNLQQ</sequence>
<dbReference type="eggNOG" id="COG2374">
    <property type="taxonomic scope" value="Bacteria"/>
</dbReference>
<feature type="compositionally biased region" description="Basic and acidic residues" evidence="3">
    <location>
        <begin position="2889"/>
        <end position="2899"/>
    </location>
</feature>
<dbReference type="Pfam" id="PF13205">
    <property type="entry name" value="Big_5"/>
    <property type="match status" value="6"/>
</dbReference>
<dbReference type="Proteomes" id="UP000001349">
    <property type="component" value="Chromosome"/>
</dbReference>
<dbReference type="InterPro" id="IPR036278">
    <property type="entry name" value="Sialidase_sf"/>
</dbReference>
<dbReference type="eggNOG" id="COG4733">
    <property type="taxonomic scope" value="Bacteria"/>
</dbReference>
<dbReference type="InterPro" id="IPR011635">
    <property type="entry name" value="CARDB"/>
</dbReference>
<feature type="compositionally biased region" description="Pro residues" evidence="3">
    <location>
        <begin position="2900"/>
        <end position="2912"/>
    </location>
</feature>
<feature type="domain" description="SLH" evidence="5">
    <location>
        <begin position="3203"/>
        <end position="3262"/>
    </location>
</feature>
<feature type="domain" description="SLH" evidence="5">
    <location>
        <begin position="3139"/>
        <end position="3202"/>
    </location>
</feature>
<dbReference type="InterPro" id="IPR035986">
    <property type="entry name" value="PKD_dom_sf"/>
</dbReference>
<proteinExistence type="predicted"/>
<dbReference type="InterPro" id="IPR001119">
    <property type="entry name" value="SLH_dom"/>
</dbReference>
<feature type="domain" description="PKD" evidence="4">
    <location>
        <begin position="1344"/>
        <end position="1373"/>
    </location>
</feature>
<gene>
    <name evidence="6" type="ordered locus">Ccel_1547</name>
</gene>
<dbReference type="SUPFAM" id="SSF50939">
    <property type="entry name" value="Sialidases"/>
    <property type="match status" value="1"/>
</dbReference>
<dbReference type="RefSeq" id="WP_015925039.1">
    <property type="nucleotide sequence ID" value="NC_011898.1"/>
</dbReference>
<evidence type="ECO:0000259" key="5">
    <source>
        <dbReference type="PROSITE" id="PS51272"/>
    </source>
</evidence>
<reference evidence="6 7" key="1">
    <citation type="submission" date="2009-01" db="EMBL/GenBank/DDBJ databases">
        <title>Complete sequence of Clostridium cellulolyticum H10.</title>
        <authorList>
            <consortium name="US DOE Joint Genome Institute"/>
            <person name="Lucas S."/>
            <person name="Copeland A."/>
            <person name="Lapidus A."/>
            <person name="Glavina del Rio T."/>
            <person name="Dalin E."/>
            <person name="Tice H."/>
            <person name="Bruce D."/>
            <person name="Goodwin L."/>
            <person name="Pitluck S."/>
            <person name="Chertkov O."/>
            <person name="Saunders E."/>
            <person name="Brettin T."/>
            <person name="Detter J.C."/>
            <person name="Han C."/>
            <person name="Larimer F."/>
            <person name="Land M."/>
            <person name="Hauser L."/>
            <person name="Kyrpides N."/>
            <person name="Ivanova N."/>
            <person name="Zhou J."/>
            <person name="Richardson P."/>
        </authorList>
    </citation>
    <scope>NUCLEOTIDE SEQUENCE [LARGE SCALE GENOMIC DNA]</scope>
    <source>
        <strain evidence="7">ATCC 35319 / DSM 5812 / JCM 6584 / H10</strain>
    </source>
</reference>
<dbReference type="STRING" id="394503.Ccel_1547"/>
<protein>
    <submittedName>
        <fullName evidence="6">S-layer domain protein</fullName>
    </submittedName>
</protein>
<dbReference type="CDD" id="cd00146">
    <property type="entry name" value="PKD"/>
    <property type="match status" value="1"/>
</dbReference>
<organism evidence="6 7">
    <name type="scientific">Ruminiclostridium cellulolyticum (strain ATCC 35319 / DSM 5812 / JCM 6584 / H10)</name>
    <name type="common">Clostridium cellulolyticum</name>
    <dbReference type="NCBI Taxonomy" id="394503"/>
    <lineage>
        <taxon>Bacteria</taxon>
        <taxon>Bacillati</taxon>
        <taxon>Bacillota</taxon>
        <taxon>Clostridia</taxon>
        <taxon>Eubacteriales</taxon>
        <taxon>Oscillospiraceae</taxon>
        <taxon>Ruminiclostridium</taxon>
    </lineage>
</organism>
<evidence type="ECO:0000256" key="3">
    <source>
        <dbReference type="SAM" id="MobiDB-lite"/>
    </source>
</evidence>
<keyword evidence="1" id="KW-0732">Signal</keyword>
<keyword evidence="7" id="KW-1185">Reference proteome</keyword>
<feature type="domain" description="SLH" evidence="5">
    <location>
        <begin position="3267"/>
        <end position="3320"/>
    </location>
</feature>
<dbReference type="Pfam" id="PF00395">
    <property type="entry name" value="SLH"/>
    <property type="match status" value="2"/>
</dbReference>
<evidence type="ECO:0000256" key="1">
    <source>
        <dbReference type="ARBA" id="ARBA00022729"/>
    </source>
</evidence>
<dbReference type="SUPFAM" id="SSF49299">
    <property type="entry name" value="PKD domain"/>
    <property type="match status" value="1"/>
</dbReference>
<dbReference type="eggNOG" id="COG1572">
    <property type="taxonomic scope" value="Bacteria"/>
</dbReference>
<evidence type="ECO:0000313" key="7">
    <source>
        <dbReference type="Proteomes" id="UP000001349"/>
    </source>
</evidence>
<feature type="region of interest" description="Disordered" evidence="3">
    <location>
        <begin position="2884"/>
        <end position="2926"/>
    </location>
</feature>
<keyword evidence="2" id="KW-0677">Repeat</keyword>
<dbReference type="HOGENOM" id="CLU_225166_0_0_9"/>
<dbReference type="PROSITE" id="PS51272">
    <property type="entry name" value="SLH"/>
    <property type="match status" value="3"/>
</dbReference>
<dbReference type="OrthoDB" id="1703838at2"/>
<dbReference type="PROSITE" id="PS50093">
    <property type="entry name" value="PKD"/>
    <property type="match status" value="1"/>
</dbReference>
<evidence type="ECO:0000313" key="6">
    <source>
        <dbReference type="EMBL" id="ACL75899.1"/>
    </source>
</evidence>
<dbReference type="InterPro" id="IPR032812">
    <property type="entry name" value="SbsA_Ig"/>
</dbReference>
<dbReference type="InterPro" id="IPR000601">
    <property type="entry name" value="PKD_dom"/>
</dbReference>
<dbReference type="Pfam" id="PF18911">
    <property type="entry name" value="PKD_4"/>
    <property type="match status" value="1"/>
</dbReference>
<evidence type="ECO:0000259" key="4">
    <source>
        <dbReference type="PROSITE" id="PS50093"/>
    </source>
</evidence>